<comment type="caution">
    <text evidence="3">The sequence shown here is derived from an EMBL/GenBank/DDBJ whole genome shotgun (WGS) entry which is preliminary data.</text>
</comment>
<protein>
    <submittedName>
        <fullName evidence="3">Glycosyltransferase involved in cell wall biosynthesis</fullName>
    </submittedName>
</protein>
<reference evidence="3" key="1">
    <citation type="submission" date="2020-06" db="EMBL/GenBank/DDBJ databases">
        <title>Genomic insights into acetone-butanol-ethanol (ABE) fermentation by sequencing solventogenic clostridia strains.</title>
        <authorList>
            <person name="Brown S."/>
        </authorList>
    </citation>
    <scope>NUCLEOTIDE SEQUENCE</scope>
    <source>
        <strain evidence="3">DJ123</strain>
    </source>
</reference>
<dbReference type="InterPro" id="IPR028098">
    <property type="entry name" value="Glyco_trans_4-like_N"/>
</dbReference>
<dbReference type="CDD" id="cd03801">
    <property type="entry name" value="GT4_PimA-like"/>
    <property type="match status" value="1"/>
</dbReference>
<evidence type="ECO:0000313" key="3">
    <source>
        <dbReference type="EMBL" id="NSB16558.1"/>
    </source>
</evidence>
<dbReference type="InterPro" id="IPR050194">
    <property type="entry name" value="Glycosyltransferase_grp1"/>
</dbReference>
<dbReference type="InterPro" id="IPR001296">
    <property type="entry name" value="Glyco_trans_1"/>
</dbReference>
<dbReference type="Gene3D" id="3.40.50.2000">
    <property type="entry name" value="Glycogen Phosphorylase B"/>
    <property type="match status" value="2"/>
</dbReference>
<dbReference type="Proteomes" id="UP000822184">
    <property type="component" value="Unassembled WGS sequence"/>
</dbReference>
<sequence length="382" mass="43871">MNILFIAHEGELNGASLSLLGIIDIIKYENNIFVLTPSKNGQFVNELKNRGINYLYVPYYRWMASNNCGKLKWYVKKIIYAILGLSNYLTAYKVGRLIKENNIKIIHSNSSVINMGAILAKKYNISHIWHIREFGKEDFNMEFVYPTNICLKFMNNTSDKIVCISKAIEEKYTKYLDVNKCKLIYNGLSEEYIQKKQPKNTSFFNFLIAGRLEEAKGQKEAILAINEVVVQGKKNIKLYIAGAGGLEKELRNIVEKLKLSDYIEFCGRVSNLKEMRKKIDVELVCSRSEAFGRVTIESMMSSNPVIGANTGGTKELIIEGFNGYLYEQGNYINLARTIEKIMNDNDKFNEMSRNAYFYSKEKFTSKINSDNILNLYKEVLSE</sequence>
<name>A0AAE5H8X3_CLOBE</name>
<dbReference type="Pfam" id="PF13439">
    <property type="entry name" value="Glyco_transf_4"/>
    <property type="match status" value="1"/>
</dbReference>
<dbReference type="GO" id="GO:0016758">
    <property type="term" value="F:hexosyltransferase activity"/>
    <property type="evidence" value="ECO:0007669"/>
    <property type="project" value="TreeGrafter"/>
</dbReference>
<dbReference type="EMBL" id="JABTDW010000001">
    <property type="protein sequence ID" value="NSB16558.1"/>
    <property type="molecule type" value="Genomic_DNA"/>
</dbReference>
<dbReference type="AlphaFoldDB" id="A0AAE5H8X3"/>
<dbReference type="RefSeq" id="WP_077856306.1">
    <property type="nucleotide sequence ID" value="NZ_JABTDW010000001.1"/>
</dbReference>
<feature type="domain" description="Glycosyl transferase family 1" evidence="1">
    <location>
        <begin position="192"/>
        <end position="356"/>
    </location>
</feature>
<feature type="domain" description="Glycosyltransferase subfamily 4-like N-terminal" evidence="2">
    <location>
        <begin position="87"/>
        <end position="189"/>
    </location>
</feature>
<dbReference type="PANTHER" id="PTHR45947">
    <property type="entry name" value="SULFOQUINOVOSYL TRANSFERASE SQD2"/>
    <property type="match status" value="1"/>
</dbReference>
<gene>
    <name evidence="3" type="ORF">BCD95_004817</name>
</gene>
<organism evidence="3 4">
    <name type="scientific">Clostridium beijerinckii</name>
    <name type="common">Clostridium MP</name>
    <dbReference type="NCBI Taxonomy" id="1520"/>
    <lineage>
        <taxon>Bacteria</taxon>
        <taxon>Bacillati</taxon>
        <taxon>Bacillota</taxon>
        <taxon>Clostridia</taxon>
        <taxon>Eubacteriales</taxon>
        <taxon>Clostridiaceae</taxon>
        <taxon>Clostridium</taxon>
    </lineage>
</organism>
<evidence type="ECO:0000313" key="4">
    <source>
        <dbReference type="Proteomes" id="UP000822184"/>
    </source>
</evidence>
<evidence type="ECO:0000259" key="2">
    <source>
        <dbReference type="Pfam" id="PF13439"/>
    </source>
</evidence>
<evidence type="ECO:0000259" key="1">
    <source>
        <dbReference type="Pfam" id="PF00534"/>
    </source>
</evidence>
<dbReference type="PANTHER" id="PTHR45947:SF3">
    <property type="entry name" value="SULFOQUINOVOSYL TRANSFERASE SQD2"/>
    <property type="match status" value="1"/>
</dbReference>
<accession>A0AAE5H8X3</accession>
<proteinExistence type="predicted"/>
<dbReference type="Pfam" id="PF00534">
    <property type="entry name" value="Glycos_transf_1"/>
    <property type="match status" value="1"/>
</dbReference>
<dbReference type="SUPFAM" id="SSF53756">
    <property type="entry name" value="UDP-Glycosyltransferase/glycogen phosphorylase"/>
    <property type="match status" value="1"/>
</dbReference>